<accession>A0ABV9BUQ1</accession>
<name>A0ABV9BUQ1_9ACTN</name>
<keyword evidence="2" id="KW-1185">Reference proteome</keyword>
<dbReference type="Proteomes" id="UP001595990">
    <property type="component" value="Unassembled WGS sequence"/>
</dbReference>
<comment type="caution">
    <text evidence="1">The sequence shown here is derived from an EMBL/GenBank/DDBJ whole genome shotgun (WGS) entry which is preliminary data.</text>
</comment>
<gene>
    <name evidence="1" type="ORF">ACFPEN_33270</name>
</gene>
<reference evidence="2" key="1">
    <citation type="journal article" date="2019" name="Int. J. Syst. Evol. Microbiol.">
        <title>The Global Catalogue of Microorganisms (GCM) 10K type strain sequencing project: providing services to taxonomists for standard genome sequencing and annotation.</title>
        <authorList>
            <consortium name="The Broad Institute Genomics Platform"/>
            <consortium name="The Broad Institute Genome Sequencing Center for Infectious Disease"/>
            <person name="Wu L."/>
            <person name="Ma J."/>
        </authorList>
    </citation>
    <scope>NUCLEOTIDE SEQUENCE [LARGE SCALE GENOMIC DNA]</scope>
    <source>
        <strain evidence="2">CECT 8064</strain>
    </source>
</reference>
<evidence type="ECO:0000313" key="1">
    <source>
        <dbReference type="EMBL" id="MFC4517763.1"/>
    </source>
</evidence>
<dbReference type="RefSeq" id="WP_411951232.1">
    <property type="nucleotide sequence ID" value="NZ_JBHSFS010000025.1"/>
</dbReference>
<protein>
    <submittedName>
        <fullName evidence="1">DUF6192 family protein</fullName>
    </submittedName>
</protein>
<evidence type="ECO:0000313" key="2">
    <source>
        <dbReference type="Proteomes" id="UP001595990"/>
    </source>
</evidence>
<sequence>MQRRTSAVLHENVSQVRATLEWIDQAVDTGRVDMDEELVRLLRGE</sequence>
<dbReference type="InterPro" id="IPR045683">
    <property type="entry name" value="DUF6192"/>
</dbReference>
<proteinExistence type="predicted"/>
<dbReference type="EMBL" id="JBHSFS010000025">
    <property type="protein sequence ID" value="MFC4517763.1"/>
    <property type="molecule type" value="Genomic_DNA"/>
</dbReference>
<dbReference type="Pfam" id="PF19691">
    <property type="entry name" value="DUF6192"/>
    <property type="match status" value="1"/>
</dbReference>
<organism evidence="1 2">
    <name type="scientific">Streptomyces ehimensis</name>
    <dbReference type="NCBI Taxonomy" id="68195"/>
    <lineage>
        <taxon>Bacteria</taxon>
        <taxon>Bacillati</taxon>
        <taxon>Actinomycetota</taxon>
        <taxon>Actinomycetes</taxon>
        <taxon>Kitasatosporales</taxon>
        <taxon>Streptomycetaceae</taxon>
        <taxon>Streptomyces</taxon>
    </lineage>
</organism>